<dbReference type="InterPro" id="IPR045069">
    <property type="entry name" value="MATE_euk"/>
</dbReference>
<feature type="transmembrane region" description="Helical" evidence="6">
    <location>
        <begin position="40"/>
        <end position="62"/>
    </location>
</feature>
<evidence type="ECO:0000256" key="6">
    <source>
        <dbReference type="RuleBase" id="RU004914"/>
    </source>
</evidence>
<dbReference type="EMBL" id="VDCV01000004">
    <property type="protein sequence ID" value="KAB5560421.1"/>
    <property type="molecule type" value="Genomic_DNA"/>
</dbReference>
<dbReference type="GO" id="GO:0016020">
    <property type="term" value="C:membrane"/>
    <property type="evidence" value="ECO:0007669"/>
    <property type="project" value="UniProtKB-SubCell"/>
</dbReference>
<evidence type="ECO:0000313" key="9">
    <source>
        <dbReference type="Proteomes" id="UP000326939"/>
    </source>
</evidence>
<feature type="transmembrane region" description="Helical" evidence="6">
    <location>
        <begin position="132"/>
        <end position="155"/>
    </location>
</feature>
<dbReference type="GO" id="GO:1990961">
    <property type="term" value="P:xenobiotic detoxification by transmembrane export across the plasma membrane"/>
    <property type="evidence" value="ECO:0007669"/>
    <property type="project" value="InterPro"/>
</dbReference>
<protein>
    <recommendedName>
        <fullName evidence="6">Protein DETOXIFICATION</fullName>
    </recommendedName>
    <alternativeName>
        <fullName evidence="6">Multidrug and toxic compound extrusion protein</fullName>
    </alternativeName>
</protein>
<feature type="transmembrane region" description="Helical" evidence="6">
    <location>
        <begin position="419"/>
        <end position="446"/>
    </location>
</feature>
<dbReference type="PANTHER" id="PTHR11206">
    <property type="entry name" value="MULTIDRUG RESISTANCE PROTEIN"/>
    <property type="match status" value="1"/>
</dbReference>
<dbReference type="NCBIfam" id="TIGR00797">
    <property type="entry name" value="matE"/>
    <property type="match status" value="1"/>
</dbReference>
<feature type="transmembrane region" description="Helical" evidence="6">
    <location>
        <begin position="269"/>
        <end position="298"/>
    </location>
</feature>
<feature type="transmembrane region" description="Helical" evidence="6">
    <location>
        <begin position="222"/>
        <end position="248"/>
    </location>
</feature>
<comment type="caution">
    <text evidence="8">The sequence shown here is derived from an EMBL/GenBank/DDBJ whole genome shotgun (WGS) entry which is preliminary data.</text>
</comment>
<dbReference type="GO" id="GO:0042910">
    <property type="term" value="F:xenobiotic transmembrane transporter activity"/>
    <property type="evidence" value="ECO:0007669"/>
    <property type="project" value="InterPro"/>
</dbReference>
<keyword evidence="5 6" id="KW-0472">Membrane</keyword>
<feature type="transmembrane region" description="Helical" evidence="6">
    <location>
        <begin position="161"/>
        <end position="182"/>
    </location>
</feature>
<dbReference type="CDD" id="cd13132">
    <property type="entry name" value="MATE_eukaryotic"/>
    <property type="match status" value="1"/>
</dbReference>
<gene>
    <name evidence="8" type="ORF">DKX38_005378</name>
</gene>
<keyword evidence="9" id="KW-1185">Reference proteome</keyword>
<organism evidence="8 9">
    <name type="scientific">Salix brachista</name>
    <dbReference type="NCBI Taxonomy" id="2182728"/>
    <lineage>
        <taxon>Eukaryota</taxon>
        <taxon>Viridiplantae</taxon>
        <taxon>Streptophyta</taxon>
        <taxon>Embryophyta</taxon>
        <taxon>Tracheophyta</taxon>
        <taxon>Spermatophyta</taxon>
        <taxon>Magnoliopsida</taxon>
        <taxon>eudicotyledons</taxon>
        <taxon>Gunneridae</taxon>
        <taxon>Pentapetalae</taxon>
        <taxon>rosids</taxon>
        <taxon>fabids</taxon>
        <taxon>Malpighiales</taxon>
        <taxon>Salicaceae</taxon>
        <taxon>Saliceae</taxon>
        <taxon>Salix</taxon>
    </lineage>
</organism>
<proteinExistence type="inferred from homology"/>
<dbReference type="AlphaFoldDB" id="A0A5N5N1U9"/>
<evidence type="ECO:0000256" key="5">
    <source>
        <dbReference type="ARBA" id="ARBA00023136"/>
    </source>
</evidence>
<keyword evidence="4 6" id="KW-1133">Transmembrane helix</keyword>
<dbReference type="InterPro" id="IPR002528">
    <property type="entry name" value="MATE_fam"/>
</dbReference>
<evidence type="ECO:0000256" key="1">
    <source>
        <dbReference type="ARBA" id="ARBA00004141"/>
    </source>
</evidence>
<evidence type="ECO:0000256" key="2">
    <source>
        <dbReference type="ARBA" id="ARBA00010199"/>
    </source>
</evidence>
<sequence length="513" mass="56192">MDSDTSRLSSEVSHHDETVSNELEEILTNNQSPYSKRLRLASWVELKLLFQLAAPAVIVYLLNNVISMSTQIFCGHLGNLELAAVSLGNNGIQVFAYGLLLGMGSAVETLCGQAYGANRYESLGIYLQKSTILLMVTALPLAVIYIFSKPILILLGEPVNIASAAAVFVYGLIPQIFAYAANFPIQKFLQSQSIIAPSAYISVGALVVHLFLTWLAVFRWNWGLLGASLVLSLSWWIMVVAQFVYIVMGKKCRNTWKGFSLQAFHGLWSFFKLSAASAVMLCLETWYFQILVLIAGLLKNSEVELDSLSVCVRVSNELGAGHPKAASFSVVVVTSCSFIISVIAAIVVMIFRDSISYIFTEGEVVAKAASDLSPFLAATLILNGIQPVLSARKSSLLTPYPVHCDRKKKKKINQTVDKFVCFEGVAVGCGWQSVVAYVNVGCYYLVGVPVGVLLGFKFNLGAKGIWSGMLGGTLLQTMILSWVTLRTDWNKEVEKAKNRLKTLDDKRKPPLPE</sequence>
<dbReference type="Pfam" id="PF01554">
    <property type="entry name" value="MatE"/>
    <property type="match status" value="2"/>
</dbReference>
<feature type="transmembrane region" description="Helical" evidence="6">
    <location>
        <begin position="194"/>
        <end position="216"/>
    </location>
</feature>
<comment type="similarity">
    <text evidence="2 6">Belongs to the multi antimicrobial extrusion (MATE) (TC 2.A.66.1) family.</text>
</comment>
<reference evidence="9" key="1">
    <citation type="journal article" date="2019" name="Gigascience">
        <title>De novo genome assembly of the endangered Acer yangbiense, a plant species with extremely small populations endemic to Yunnan Province, China.</title>
        <authorList>
            <person name="Yang J."/>
            <person name="Wariss H.M."/>
            <person name="Tao L."/>
            <person name="Zhang R."/>
            <person name="Yun Q."/>
            <person name="Hollingsworth P."/>
            <person name="Dao Z."/>
            <person name="Luo G."/>
            <person name="Guo H."/>
            <person name="Ma Y."/>
            <person name="Sun W."/>
        </authorList>
    </citation>
    <scope>NUCLEOTIDE SEQUENCE [LARGE SCALE GENOMIC DNA]</scope>
    <source>
        <strain evidence="9">cv. br00</strain>
    </source>
</reference>
<evidence type="ECO:0000256" key="4">
    <source>
        <dbReference type="ARBA" id="ARBA00022989"/>
    </source>
</evidence>
<keyword evidence="3 6" id="KW-0812">Transmembrane</keyword>
<feature type="region of interest" description="Disordered" evidence="7">
    <location>
        <begin position="1"/>
        <end position="24"/>
    </location>
</feature>
<feature type="compositionally biased region" description="Polar residues" evidence="7">
    <location>
        <begin position="1"/>
        <end position="11"/>
    </location>
</feature>
<accession>A0A5N5N1U9</accession>
<feature type="transmembrane region" description="Helical" evidence="6">
    <location>
        <begin position="466"/>
        <end position="485"/>
    </location>
</feature>
<evidence type="ECO:0000256" key="3">
    <source>
        <dbReference type="ARBA" id="ARBA00022692"/>
    </source>
</evidence>
<feature type="transmembrane region" description="Helical" evidence="6">
    <location>
        <begin position="325"/>
        <end position="351"/>
    </location>
</feature>
<comment type="subcellular location">
    <subcellularLocation>
        <location evidence="1">Membrane</location>
        <topology evidence="1">Multi-pass membrane protein</topology>
    </subcellularLocation>
</comment>
<name>A0A5N5N1U9_9ROSI</name>
<evidence type="ECO:0000313" key="8">
    <source>
        <dbReference type="EMBL" id="KAB5560421.1"/>
    </source>
</evidence>
<evidence type="ECO:0000256" key="7">
    <source>
        <dbReference type="SAM" id="MobiDB-lite"/>
    </source>
</evidence>
<feature type="transmembrane region" description="Helical" evidence="6">
    <location>
        <begin position="94"/>
        <end position="111"/>
    </location>
</feature>
<dbReference type="Proteomes" id="UP000326939">
    <property type="component" value="Chromosome 4"/>
</dbReference>
<dbReference type="GO" id="GO:0015297">
    <property type="term" value="F:antiporter activity"/>
    <property type="evidence" value="ECO:0007669"/>
    <property type="project" value="InterPro"/>
</dbReference>